<dbReference type="AlphaFoldDB" id="A0A843U6R0"/>
<sequence>MRRTLVQPFVDFLRTFLQYYTFHGFPEVGYLLLGLDRRWLPPIWVWTGGGYLRLGFGGPEVGCLQSEVRGVKRRTRGGGTSGWVGDRRYSTSAWRCNRILPAPPVWRGEGYLRFRCPPPVWKEG</sequence>
<organism evidence="1 2">
    <name type="scientific">Colocasia esculenta</name>
    <name type="common">Wild taro</name>
    <name type="synonym">Arum esculentum</name>
    <dbReference type="NCBI Taxonomy" id="4460"/>
    <lineage>
        <taxon>Eukaryota</taxon>
        <taxon>Viridiplantae</taxon>
        <taxon>Streptophyta</taxon>
        <taxon>Embryophyta</taxon>
        <taxon>Tracheophyta</taxon>
        <taxon>Spermatophyta</taxon>
        <taxon>Magnoliopsida</taxon>
        <taxon>Liliopsida</taxon>
        <taxon>Araceae</taxon>
        <taxon>Aroideae</taxon>
        <taxon>Colocasieae</taxon>
        <taxon>Colocasia</taxon>
    </lineage>
</organism>
<evidence type="ECO:0000313" key="1">
    <source>
        <dbReference type="EMBL" id="MQL79298.1"/>
    </source>
</evidence>
<comment type="caution">
    <text evidence="1">The sequence shown here is derived from an EMBL/GenBank/DDBJ whole genome shotgun (WGS) entry which is preliminary data.</text>
</comment>
<gene>
    <name evidence="1" type="ORF">Taro_011735</name>
</gene>
<dbReference type="EMBL" id="NMUH01000446">
    <property type="protein sequence ID" value="MQL79298.1"/>
    <property type="molecule type" value="Genomic_DNA"/>
</dbReference>
<evidence type="ECO:0000313" key="2">
    <source>
        <dbReference type="Proteomes" id="UP000652761"/>
    </source>
</evidence>
<dbReference type="Proteomes" id="UP000652761">
    <property type="component" value="Unassembled WGS sequence"/>
</dbReference>
<proteinExistence type="predicted"/>
<reference evidence="1" key="1">
    <citation type="submission" date="2017-07" db="EMBL/GenBank/DDBJ databases">
        <title>Taro Niue Genome Assembly and Annotation.</title>
        <authorList>
            <person name="Atibalentja N."/>
            <person name="Keating K."/>
            <person name="Fields C.J."/>
        </authorList>
    </citation>
    <scope>NUCLEOTIDE SEQUENCE</scope>
    <source>
        <strain evidence="1">Niue_2</strain>
        <tissue evidence="1">Leaf</tissue>
    </source>
</reference>
<keyword evidence="2" id="KW-1185">Reference proteome</keyword>
<protein>
    <submittedName>
        <fullName evidence="1">Uncharacterized protein</fullName>
    </submittedName>
</protein>
<name>A0A843U6R0_COLES</name>
<accession>A0A843U6R0</accession>